<comment type="subcellular location">
    <subcellularLocation>
        <location evidence="1">Cell envelope</location>
    </subcellularLocation>
    <subcellularLocation>
        <location evidence="2">Cell outer membrane</location>
    </subcellularLocation>
    <subcellularLocation>
        <location evidence="3">Secreted</location>
    </subcellularLocation>
</comment>
<dbReference type="Pfam" id="PF13229">
    <property type="entry name" value="Beta_helix"/>
    <property type="match status" value="1"/>
</dbReference>
<dbReference type="InterPro" id="IPR001343">
    <property type="entry name" value="Hemolysn_Ca-bd"/>
</dbReference>
<dbReference type="EMBL" id="CAACVJ010000201">
    <property type="protein sequence ID" value="VEP14691.1"/>
    <property type="molecule type" value="Genomic_DNA"/>
</dbReference>
<sequence>MAIITVTNNDNEGNGSLRSAIATAQSGDTIKFSSSLANQTITLDNFIRIPKSLTIDGSDAPGLTISGGEKTNIFRLPEENKSLTVRNLTLADSYHETDVGGAIWATENSTINIENTNFLNHVSKGAALHGLEGTVITVSNSTFDNNDGTLFSDRPFSAGAISLFAYGSLTVKNSIFTNNKGYSGAALRVTASDLIVEDSLFMDNDSTLGADQNFLEVPGGGGAIYLDGASVPNDPRFYEGELERETEGGVFSVRNSRFENNRAAGEGGAILAYGYNQDQVIIKDSEIINNEVIENVRGIAQGGAIRASGFVEIDNTTIANNKSANLGGGLYILGEVPAEISNSTFANNQAVDGGAIYNGLWGSKIEINNTSFDSNSATNEAGVFFNKNKISVTFQDSQFANNTPDNINDVSFDSSIPDIVYGTNSSDTIVGRDQNSYLVGFNSNDTIEGRGGNDYLDGGNNDDTLFGGDGNDTLIGGNGTNSLVGGDGNDIFLGGNGRDVIQGGGGRDRFIIGDENSIFYNNYRWFDNAIITDFQPEQDIIQLKGQASDYTTRSFSNQEISGTGIFYDDGMVALIEDISPSDFSLNANYVDYVGNNNLTNNSQIELTQNSSFSGQPDYNPAEHYGLIIWNTDDTWHIEATGDLDGSRFTGRIIADNSLEDLSPYQVEGNDLVEFADNSNQILEFDLNVWDKWTDGLSFKVTDETSLFLDLDDSSDISIKAGLNLENIT</sequence>
<feature type="domain" description="Right handed beta helix" evidence="8">
    <location>
        <begin position="81"/>
        <end position="212"/>
    </location>
</feature>
<evidence type="ECO:0000256" key="5">
    <source>
        <dbReference type="ARBA" id="ARBA00022729"/>
    </source>
</evidence>
<dbReference type="SUPFAM" id="SSF51126">
    <property type="entry name" value="Pectin lyase-like"/>
    <property type="match status" value="2"/>
</dbReference>
<dbReference type="GO" id="GO:0005576">
    <property type="term" value="C:extracellular region"/>
    <property type="evidence" value="ECO:0007669"/>
    <property type="project" value="UniProtKB-SubCell"/>
</dbReference>
<dbReference type="PANTHER" id="PTHR11319">
    <property type="entry name" value="G PROTEIN-COUPLED RECEPTOR-RELATED"/>
    <property type="match status" value="1"/>
</dbReference>
<dbReference type="Pfam" id="PF00353">
    <property type="entry name" value="HemolysinCabind"/>
    <property type="match status" value="2"/>
</dbReference>
<proteinExistence type="predicted"/>
<keyword evidence="6" id="KW-0472">Membrane</keyword>
<evidence type="ECO:0000313" key="10">
    <source>
        <dbReference type="Proteomes" id="UP000320055"/>
    </source>
</evidence>
<evidence type="ECO:0000256" key="4">
    <source>
        <dbReference type="ARBA" id="ARBA00022525"/>
    </source>
</evidence>
<dbReference type="Pfam" id="PF02415">
    <property type="entry name" value="Chlam_PMP"/>
    <property type="match status" value="2"/>
</dbReference>
<reference evidence="9 10" key="1">
    <citation type="submission" date="2019-01" db="EMBL/GenBank/DDBJ databases">
        <authorList>
            <person name="Brito A."/>
        </authorList>
    </citation>
    <scope>NUCLEOTIDE SEQUENCE [LARGE SCALE GENOMIC DNA]</scope>
    <source>
        <strain evidence="9">1</strain>
    </source>
</reference>
<dbReference type="GO" id="GO:0009279">
    <property type="term" value="C:cell outer membrane"/>
    <property type="evidence" value="ECO:0007669"/>
    <property type="project" value="UniProtKB-SubCell"/>
</dbReference>
<dbReference type="SUPFAM" id="SSF51120">
    <property type="entry name" value="beta-Roll"/>
    <property type="match status" value="1"/>
</dbReference>
<dbReference type="PANTHER" id="PTHR11319:SF35">
    <property type="entry name" value="OUTER MEMBRANE PROTEIN PMPC-RELATED"/>
    <property type="match status" value="1"/>
</dbReference>
<name>A0A563VTU9_9CYAN</name>
<dbReference type="InterPro" id="IPR003368">
    <property type="entry name" value="POMP_repeat"/>
</dbReference>
<dbReference type="GO" id="GO:0005509">
    <property type="term" value="F:calcium ion binding"/>
    <property type="evidence" value="ECO:0007669"/>
    <property type="project" value="InterPro"/>
</dbReference>
<dbReference type="OrthoDB" id="463714at2"/>
<dbReference type="InterPro" id="IPR039448">
    <property type="entry name" value="Beta_helix"/>
</dbReference>
<keyword evidence="4" id="KW-0964">Secreted</keyword>
<dbReference type="InterPro" id="IPR006626">
    <property type="entry name" value="PbH1"/>
</dbReference>
<evidence type="ECO:0000313" key="9">
    <source>
        <dbReference type="EMBL" id="VEP14691.1"/>
    </source>
</evidence>
<dbReference type="InterPro" id="IPR011049">
    <property type="entry name" value="Serralysin-like_metalloprot_C"/>
</dbReference>
<evidence type="ECO:0000259" key="8">
    <source>
        <dbReference type="Pfam" id="PF13229"/>
    </source>
</evidence>
<accession>A0A563VTU9</accession>
<protein>
    <recommendedName>
        <fullName evidence="8">Right handed beta helix domain-containing protein</fullName>
    </recommendedName>
</protein>
<evidence type="ECO:0000256" key="3">
    <source>
        <dbReference type="ARBA" id="ARBA00004613"/>
    </source>
</evidence>
<evidence type="ECO:0000256" key="6">
    <source>
        <dbReference type="ARBA" id="ARBA00023136"/>
    </source>
</evidence>
<evidence type="ECO:0000256" key="1">
    <source>
        <dbReference type="ARBA" id="ARBA00004196"/>
    </source>
</evidence>
<dbReference type="Gene3D" id="2.150.10.10">
    <property type="entry name" value="Serralysin-like metalloprotease, C-terminal"/>
    <property type="match status" value="2"/>
</dbReference>
<keyword evidence="7" id="KW-0998">Cell outer membrane</keyword>
<evidence type="ECO:0000256" key="7">
    <source>
        <dbReference type="ARBA" id="ARBA00023237"/>
    </source>
</evidence>
<evidence type="ECO:0000256" key="2">
    <source>
        <dbReference type="ARBA" id="ARBA00004442"/>
    </source>
</evidence>
<dbReference type="AlphaFoldDB" id="A0A563VTU9"/>
<keyword evidence="5" id="KW-0732">Signal</keyword>
<dbReference type="InterPro" id="IPR011050">
    <property type="entry name" value="Pectin_lyase_fold/virulence"/>
</dbReference>
<dbReference type="SMART" id="SM00710">
    <property type="entry name" value="PbH1"/>
    <property type="match status" value="6"/>
</dbReference>
<gene>
    <name evidence="9" type="ORF">H1P_280032</name>
</gene>
<organism evidence="9 10">
    <name type="scientific">Hyella patelloides LEGE 07179</name>
    <dbReference type="NCBI Taxonomy" id="945734"/>
    <lineage>
        <taxon>Bacteria</taxon>
        <taxon>Bacillati</taxon>
        <taxon>Cyanobacteriota</taxon>
        <taxon>Cyanophyceae</taxon>
        <taxon>Pleurocapsales</taxon>
        <taxon>Hyellaceae</taxon>
        <taxon>Hyella</taxon>
    </lineage>
</organism>
<dbReference type="Proteomes" id="UP000320055">
    <property type="component" value="Unassembled WGS sequence"/>
</dbReference>
<keyword evidence="10" id="KW-1185">Reference proteome</keyword>
<dbReference type="RefSeq" id="WP_144865096.1">
    <property type="nucleotide sequence ID" value="NZ_LR213788.1"/>
</dbReference>
<dbReference type="PRINTS" id="PR00313">
    <property type="entry name" value="CABNDNGRPT"/>
</dbReference>